<feature type="domain" description="DUSP" evidence="3">
    <location>
        <begin position="3254"/>
        <end position="3380"/>
    </location>
</feature>
<dbReference type="GO" id="GO:0016579">
    <property type="term" value="P:protein deubiquitination"/>
    <property type="evidence" value="ECO:0007669"/>
    <property type="project" value="InterPro"/>
</dbReference>
<feature type="domain" description="USP" evidence="2">
    <location>
        <begin position="570"/>
        <end position="1325"/>
    </location>
</feature>
<feature type="compositionally biased region" description="Basic residues" evidence="1">
    <location>
        <begin position="1027"/>
        <end position="1036"/>
    </location>
</feature>
<keyword evidence="4" id="KW-0378">Hydrolase</keyword>
<feature type="region of interest" description="Disordered" evidence="1">
    <location>
        <begin position="1240"/>
        <end position="1463"/>
    </location>
</feature>
<feature type="region of interest" description="Disordered" evidence="1">
    <location>
        <begin position="2498"/>
        <end position="2554"/>
    </location>
</feature>
<dbReference type="GO" id="GO:0005829">
    <property type="term" value="C:cytosol"/>
    <property type="evidence" value="ECO:0007669"/>
    <property type="project" value="TreeGrafter"/>
</dbReference>
<feature type="compositionally biased region" description="Low complexity" evidence="1">
    <location>
        <begin position="1802"/>
        <end position="1825"/>
    </location>
</feature>
<feature type="compositionally biased region" description="Polar residues" evidence="1">
    <location>
        <begin position="2537"/>
        <end position="2547"/>
    </location>
</feature>
<organism evidence="4">
    <name type="scientific">Neospora caninum (strain Liverpool)</name>
    <dbReference type="NCBI Taxonomy" id="572307"/>
    <lineage>
        <taxon>Eukaryota</taxon>
        <taxon>Sar</taxon>
        <taxon>Alveolata</taxon>
        <taxon>Apicomplexa</taxon>
        <taxon>Conoidasida</taxon>
        <taxon>Coccidia</taxon>
        <taxon>Eucoccidiorida</taxon>
        <taxon>Eimeriorina</taxon>
        <taxon>Sarcocystidae</taxon>
        <taxon>Neospora</taxon>
    </lineage>
</organism>
<feature type="region of interest" description="Disordered" evidence="1">
    <location>
        <begin position="3546"/>
        <end position="3588"/>
    </location>
</feature>
<feature type="compositionally biased region" description="Low complexity" evidence="1">
    <location>
        <begin position="931"/>
        <end position="943"/>
    </location>
</feature>
<feature type="region of interest" description="Disordered" evidence="1">
    <location>
        <begin position="137"/>
        <end position="203"/>
    </location>
</feature>
<feature type="region of interest" description="Disordered" evidence="1">
    <location>
        <begin position="3860"/>
        <end position="4044"/>
    </location>
</feature>
<feature type="compositionally biased region" description="Basic and acidic residues" evidence="1">
    <location>
        <begin position="2827"/>
        <end position="2841"/>
    </location>
</feature>
<protein>
    <submittedName>
        <fullName evidence="4">Ubiquitin carboxyl-terminal hydrolase, putative</fullName>
    </submittedName>
</protein>
<feature type="compositionally biased region" description="Polar residues" evidence="1">
    <location>
        <begin position="978"/>
        <end position="993"/>
    </location>
</feature>
<dbReference type="InterPro" id="IPR028889">
    <property type="entry name" value="USP"/>
</dbReference>
<dbReference type="Gene3D" id="3.90.70.10">
    <property type="entry name" value="Cysteine proteinases"/>
    <property type="match status" value="3"/>
</dbReference>
<feature type="compositionally biased region" description="Basic and acidic residues" evidence="1">
    <location>
        <begin position="268"/>
        <end position="277"/>
    </location>
</feature>
<feature type="region of interest" description="Disordered" evidence="1">
    <location>
        <begin position="63"/>
        <end position="92"/>
    </location>
</feature>
<name>A0A0F7UDE3_NEOCL</name>
<dbReference type="InterPro" id="IPR018200">
    <property type="entry name" value="USP_CS"/>
</dbReference>
<dbReference type="GO" id="GO:0004843">
    <property type="term" value="F:cysteine-type deubiquitinase activity"/>
    <property type="evidence" value="ECO:0007669"/>
    <property type="project" value="InterPro"/>
</dbReference>
<dbReference type="EMBL" id="LN714482">
    <property type="protein sequence ID" value="CEL67071.1"/>
    <property type="molecule type" value="Genomic_DNA"/>
</dbReference>
<dbReference type="PROSITE" id="PS51283">
    <property type="entry name" value="DUSP"/>
    <property type="match status" value="1"/>
</dbReference>
<feature type="region of interest" description="Disordered" evidence="1">
    <location>
        <begin position="2662"/>
        <end position="2872"/>
    </location>
</feature>
<feature type="compositionally biased region" description="Low complexity" evidence="1">
    <location>
        <begin position="2517"/>
        <end position="2532"/>
    </location>
</feature>
<feature type="compositionally biased region" description="Basic and acidic residues" evidence="1">
    <location>
        <begin position="1285"/>
        <end position="1303"/>
    </location>
</feature>
<feature type="compositionally biased region" description="Basic and acidic residues" evidence="1">
    <location>
        <begin position="654"/>
        <end position="667"/>
    </location>
</feature>
<feature type="compositionally biased region" description="Basic and acidic residues" evidence="1">
    <location>
        <begin position="2334"/>
        <end position="2364"/>
    </location>
</feature>
<feature type="compositionally biased region" description="Low complexity" evidence="1">
    <location>
        <begin position="1413"/>
        <end position="1430"/>
    </location>
</feature>
<feature type="compositionally biased region" description="Basic and acidic residues" evidence="1">
    <location>
        <begin position="1439"/>
        <end position="1463"/>
    </location>
</feature>
<feature type="region of interest" description="Disordered" evidence="1">
    <location>
        <begin position="911"/>
        <end position="996"/>
    </location>
</feature>
<feature type="compositionally biased region" description="Polar residues" evidence="1">
    <location>
        <begin position="616"/>
        <end position="631"/>
    </location>
</feature>
<feature type="compositionally biased region" description="Basic and acidic residues" evidence="1">
    <location>
        <begin position="1972"/>
        <end position="1990"/>
    </location>
</feature>
<dbReference type="GO" id="GO:0005634">
    <property type="term" value="C:nucleus"/>
    <property type="evidence" value="ECO:0007669"/>
    <property type="project" value="TreeGrafter"/>
</dbReference>
<dbReference type="InterPro" id="IPR006615">
    <property type="entry name" value="Pept_C19_DUSP"/>
</dbReference>
<dbReference type="Pfam" id="PF00443">
    <property type="entry name" value="UCH"/>
    <property type="match status" value="1"/>
</dbReference>
<feature type="compositionally biased region" description="Basic and acidic residues" evidence="1">
    <location>
        <begin position="1727"/>
        <end position="1751"/>
    </location>
</feature>
<feature type="compositionally biased region" description="Basic and acidic residues" evidence="1">
    <location>
        <begin position="3457"/>
        <end position="3474"/>
    </location>
</feature>
<feature type="compositionally biased region" description="Basic and acidic residues" evidence="1">
    <location>
        <begin position="3002"/>
        <end position="3017"/>
    </location>
</feature>
<feature type="compositionally biased region" description="Gly residues" evidence="1">
    <location>
        <begin position="406"/>
        <end position="426"/>
    </location>
</feature>
<feature type="region of interest" description="Disordered" evidence="1">
    <location>
        <begin position="3453"/>
        <end position="3494"/>
    </location>
</feature>
<dbReference type="SUPFAM" id="SSF54001">
    <property type="entry name" value="Cysteine proteinases"/>
    <property type="match status" value="1"/>
</dbReference>
<dbReference type="InterPro" id="IPR038765">
    <property type="entry name" value="Papain-like_cys_pep_sf"/>
</dbReference>
<evidence type="ECO:0000259" key="3">
    <source>
        <dbReference type="PROSITE" id="PS51283"/>
    </source>
</evidence>
<feature type="compositionally biased region" description="Low complexity" evidence="1">
    <location>
        <begin position="2788"/>
        <end position="2808"/>
    </location>
</feature>
<feature type="region of interest" description="Disordered" evidence="1">
    <location>
        <begin position="2990"/>
        <end position="3142"/>
    </location>
</feature>
<dbReference type="PROSITE" id="PS00972">
    <property type="entry name" value="USP_1"/>
    <property type="match status" value="1"/>
</dbReference>
<feature type="compositionally biased region" description="Polar residues" evidence="1">
    <location>
        <begin position="1903"/>
        <end position="1913"/>
    </location>
</feature>
<feature type="compositionally biased region" description="Basic and acidic residues" evidence="1">
    <location>
        <begin position="3999"/>
        <end position="4012"/>
    </location>
</feature>
<dbReference type="PROSITE" id="PS50235">
    <property type="entry name" value="USP_3"/>
    <property type="match status" value="1"/>
</dbReference>
<feature type="region of interest" description="Disordered" evidence="1">
    <location>
        <begin position="1969"/>
        <end position="2113"/>
    </location>
</feature>
<feature type="compositionally biased region" description="Basic and acidic residues" evidence="1">
    <location>
        <begin position="1341"/>
        <end position="1362"/>
    </location>
</feature>
<feature type="region of interest" description="Disordered" evidence="1">
    <location>
        <begin position="612"/>
        <end position="733"/>
    </location>
</feature>
<dbReference type="InterPro" id="IPR001394">
    <property type="entry name" value="Peptidase_C19_UCH"/>
</dbReference>
<feature type="compositionally biased region" description="Basic and acidic residues" evidence="1">
    <location>
        <begin position="3825"/>
        <end position="3838"/>
    </location>
</feature>
<feature type="region of interest" description="Disordered" evidence="1">
    <location>
        <begin position="406"/>
        <end position="439"/>
    </location>
</feature>
<evidence type="ECO:0000256" key="1">
    <source>
        <dbReference type="SAM" id="MobiDB-lite"/>
    </source>
</evidence>
<feature type="compositionally biased region" description="Polar residues" evidence="1">
    <location>
        <begin position="2498"/>
        <end position="2513"/>
    </location>
</feature>
<sequence length="4086" mass="435169">MKASELQAGRADSLRTLAAAQEGGQRQGPSSGLEAPPRTHTEAFDCASLRSASYTSRAGGVAGVVPTQLPPTSSGHPVSSESVRASSGFASDDGCDAQPYVKGICGTIGFASPRDHTLPSTLHLSFISNNDALSPRSMGGRTDLAEAVPDGSPPSCSPLLSSRSGRRGRQLAEAAADVPEGEGEGQIGRETARERASEGVISRQLRVGDSGTERTEEGRRVARAGVAYRESEAQCEPLARKEQSIEKTATADFDMLQAGAASGFSSDCRGEAARESQQEGESVLPSAACATDLRRLGQAPPPRSVSRGLEAPSAQLEQVPGEARDGKPTGLAQSSSKEGVPQTKGSQQLSLLPASWSALAEQCCFGDLLFLYNLRHSFAVPRESQQDAHPMSVFGLGEFKTGVWGKGGPGGPGGGASGAGPWAAGGGKKKENASALQKELQQQHMAVRWLLTVTGNGAVPTSSTATLPRRNRLTGTSLVSTAAGPVSDKRDLPALPSSKPPFSPVSPASGCAGEPEGREVACEDRLTKREGTRENSGESLSSSRVRTGWEQKSEQAAILGAAGLRKCRYVGLENLGATCYLNVYLQTLFMNVHFRDFLLSLPTLRELKDMERQRQLAENSHASSPGASVSHSHAPAGHPHGEPKPQDSANAGEKTLEAEKTDEKRSGDAAAPAGAARQDDGACGSRTEERCTAEETAAVVKKETEEPEKRLMKGLDEEARSSSAAPVPATSTDNPVMAGGLCAAPDVSSTVSQPVVPVASASRSPLHASVRVESAESDRRAASRARWSNWREKVKGHDVCTVLCSERYSLISSLQMIFAKLQEGIQAAVRPSVVADLLAEDLSYQEDANELQHRLFELLESELGGRESPLDFLRVLFGGRSRQTVQCSHCTYSGNKEEYFFQLNCCHKKSQQSGKQEPDRSSRNSPEQTAPSRYSLLPSPSSPGEDPASPEAREGGTRSPKALAASDSPACGPDPATSLASSEQWDSAPSSQEDCARAPASFPVQIDLSSLSSASFASRPEPSESKRRGRRGKKGSQRGTANSAETDATGEQSRAQGAGGGRKREGRDSCGKKGDASTAAAPGTGRKVVSAEQGRRPEEKGGWKLEEDMARQYQRTECLRGDSKYFCPQCGEKREAKKRSQLSLLPPYLQLVVLRYSIDVKKQTGEWVRRKIHEALEIPLAMDVRGCCTDDCQIGHLDGSVSSLREASRASHHYHLFGILEHQGASATSGHYTAITRDLRERPGRGSSTPAGEPAAVEARTRPVAPSEAKAASCSPTDEVTLPRFSRESGWREASHPGAEDRRRSKQGSASVSPSEAPGFALPCRGRGGGGGAQRAGLHAAEAERELRSHEECGARGWKDDGATAGAGGHKQKELLGHEQVTASACKVDSKGQVARKSAPSERSEAGAEARELLLASSRSSLSRLDPEPSFLSTSLSRGAKESRSKEAPDEHHCESPSPRERCIADLPGAAASARGLVAASGAPFSTTDRHRDTPVSFANPVTSAYSSFPLFSGASDGSSAALHERKMAVPLVVDVDAPSPSAVLSVGSSSGNPSSSSPYPSLASRFCSFSQLSISIERRADTDAVKSLSGALAAGGAWPAETPGAPASGPLLNSESCSALSPASLSSFPPSKPHSASVDGSTASHSFTLCVESQTGERTAHEDDYLEVCGETFSRTLQLGKSRGRTNMEDADACSRSPRSVKQKDLFSLEFQSPRSRQAALGRLSRWTERKTVEGAESCRGDRRRGEGSETQKGSCGPKKKENPSFTQRTLDQYVGRTRAQAKGRETGCRGTKGGTSACVSSASPPRLAPASPACPAASCSGESPQRKRRKRAEPADGTAGPLQKPIGRDGAQIARGRRREKKDKSDGENSVSLLALETPEDQEDEVEVEEFVILAAPPQDESATPCRSTVSGRHENRLPRFSEIDGFCATKENEEAKKVLDEELMARSLAIDEDLEEDLPEVILEASLSADKKKASPERAESSEDQDYKQSNSDVVETKKPRAAAARWSWVRFDDSEVSPFSLPRLSSPGPDSSAPRPASDASPRHQTPPRGSLSSAFASPSSGAAATPSAASLPAEEGDRRQATPDAARMDAASGLPSGRAASPGDSPRLHSRTVYMVTYIRADLTAEETDLPLPRELQDFVDEENERICEEQEDLCMRQQTLLAYVQQRQASLHQLLRHALPSALKDLEQQRQERVQKEAYHGQLARSRLPPPACERNLVNLQQRLSLLPQLRQLSFIPRSWWQQFIRGIDFPTMSTSLPPALLPRRDSNNPNAICVTPLSKADEGGNGSTKKRGKSRPVQSGAANSVRRRAEDAGSDGDRRRSPLQPDATREDSEHDGRAEAGVRKGTAEEDTRDSDRDESIDEEEAHGSRPRGSRIVTDEEAPTTRQREQQKRGTNTSGGEEALHSRPANPQTDAELSRAPTASAVEGESTGAGTSGDTRGDGSSLASRPGINTEEKGVIDYSGILCPHYSKALAPSASCWLASSGVCPEVNSSSVLPSSAAETTTEADLPGGVSTPSPSTPSPVSCFPEETQQPCTSGSGSELDEERLLAEPSYPIEKLLRVADICGERGVDPLSIWTGEAKVIPSELLSSLLAASSLRPSIPDPSLLPNLCCICSAALSGLVDFFSEQHRSIEAFLGALKNQKTILTCEEPPLAALTSPPATAPKPSARRSRLPDEASASAGPNRDTEVFESSRPDVIEVVDAHDEDLSPLRSEAPRETEKNAQQATRAESRPRAEEPSDGLCLPSPSLPTSASAPATGEHRGEGEETEAGGDGSGRCGAGPSDSTSAAPTSSASSNSSSVPRPFAHAGADRQASASFPKDRPDQDEMDRRIQPTEAGGPLPPRWMTEQTPDGVAPPAGPSAAVACVPSSPRAFASPLHLSSSDDRASLPEFIFVSRRPLQRAFALHACFLTLCTLPTASSPASVPFSALLPSSSTLQSRELKVLRAKMKREGKDSRERYLSWLTLSDVRREVTLARKMLHGADSELGGGQSQKTDDAEKEGGSDRSDQVPEEADGSEGERANGGSKKRRKMLADEEDLAEADEDEGVEEIDVDDEGDEPAPGALHAESEGKDAKRKREACERKPMSPASGSRNKAPGRGKRSASRTYRGLETPGQNGEQADEDTEEGQGDSQDALASRDNVFDFAADLLCCHQNLRVQGPVGKSSKLQRFLVPTTAILNFLDFEREKAPLYEALGIAKPLVFACSTFVSQYSRECSVCLLEQQAEQQRRQIWRDKRNEEYKALGPIIGKRWRLRKETGPSSSRLASPLPKKGRFFFVSTLWRQQWLSYVASGCETQGAASKPPPLDNSSLLCNCAKRGLKVDPSDTLLSPAFLADPPESETDTYILIHEDDIDLLQRFGLTGFKTAENLAMCVEVKHIPGEIASSLLSSASARSPWSCSGGAVPAFFFPALSPCSACVRAHRVEQGFYDFPPVDLSFHLRQNASSETAEAKTGKDQTREAGRDGGGKGGRRPASSRVSGQKKVTVRVSGETEIASLLAHAVASMPEAEETKEVTVYLEGPPRHVFYFTPDSSCRSWTSWKSPLSSSPPPAPLDPSASPSASESLAPQAPPLRGASSTSPSSSSVSCSPAFCVSPAVPVSPFSVPFASLAHPDAVSVDQEVPSAASPPSHPNAIPHAHTAPSCSSPGENGRDIHLPAGVSVSLSPLEDRRRTDGDAGSAPIGLSPSAGRLQRRLEGPEARDASSPEPRDNAGSENEGAVGRDQQAESEAGRSTLPLVSSEDEEIGKDVNGAVSRTPPGPVEGTNHGRGHGEIALRAVSLPHLSCLSLEVETKTYLRDLLLHVTDAWKVAYEFRDREAHAEEREKLERTEAETEETETEAVASIDLQEAVLESDGAASRGQPDRDAEKVLEIPDSEKEDGDGESPGMLSQADALVESQETPKGDETQARSLPPLSGESLARNKRERPENEPVDVLSDDDEQEEATQANQRRGRRGTTRPVSQVLSTLLRGDGTGDTSTESKRKRAGRNAAARRSDGLTRGNEHTKPRGASAGRTQRDDREPASSLDTWSPKAGIPRQPDACFMHQALHISAGNARRGPAQTEMIVLLDDDEGDGGSAAG</sequence>
<feature type="compositionally biased region" description="Low complexity" evidence="1">
    <location>
        <begin position="2054"/>
        <end position="2078"/>
    </location>
</feature>
<dbReference type="PANTHER" id="PTHR24006">
    <property type="entry name" value="UBIQUITIN CARBOXYL-TERMINAL HYDROLASE"/>
    <property type="match status" value="1"/>
</dbReference>
<evidence type="ECO:0000259" key="2">
    <source>
        <dbReference type="PROSITE" id="PS50235"/>
    </source>
</evidence>
<feature type="region of interest" description="Disordered" evidence="1">
    <location>
        <begin position="3626"/>
        <end position="3776"/>
    </location>
</feature>
<feature type="compositionally biased region" description="Basic and acidic residues" evidence="1">
    <location>
        <begin position="1399"/>
        <end position="1412"/>
    </location>
</feature>
<feature type="region of interest" description="Disordered" evidence="1">
    <location>
        <begin position="2267"/>
        <end position="2458"/>
    </location>
</feature>
<feature type="compositionally biased region" description="Basic and acidic residues" evidence="1">
    <location>
        <begin position="1093"/>
        <end position="1106"/>
    </location>
</feature>
<feature type="compositionally biased region" description="Low complexity" evidence="1">
    <location>
        <begin position="2436"/>
        <end position="2451"/>
    </location>
</feature>
<feature type="compositionally biased region" description="Basic and acidic residues" evidence="1">
    <location>
        <begin position="3700"/>
        <end position="3719"/>
    </location>
</feature>
<feature type="region of interest" description="Disordered" evidence="1">
    <location>
        <begin position="1"/>
        <end position="41"/>
    </location>
</feature>
<feature type="compositionally biased region" description="Acidic residues" evidence="1">
    <location>
        <begin position="3128"/>
        <end position="3137"/>
    </location>
</feature>
<dbReference type="InterPro" id="IPR050164">
    <property type="entry name" value="Peptidase_C19"/>
</dbReference>
<feature type="compositionally biased region" description="Basic and acidic residues" evidence="1">
    <location>
        <begin position="700"/>
        <end position="720"/>
    </location>
</feature>
<feature type="compositionally biased region" description="Acidic residues" evidence="1">
    <location>
        <begin position="3043"/>
        <end position="3067"/>
    </location>
</feature>
<evidence type="ECO:0000313" key="4">
    <source>
        <dbReference type="EMBL" id="CEL67071.1"/>
    </source>
</evidence>
<feature type="compositionally biased region" description="Basic and acidic residues" evidence="1">
    <location>
        <begin position="1062"/>
        <end position="1075"/>
    </location>
</feature>
<feature type="region of interest" description="Disordered" evidence="1">
    <location>
        <begin position="1681"/>
        <end position="1700"/>
    </location>
</feature>
<gene>
    <name evidence="4" type="ORF">BN1204_028760</name>
</gene>
<feature type="region of interest" description="Disordered" evidence="1">
    <location>
        <begin position="263"/>
        <end position="347"/>
    </location>
</feature>
<feature type="compositionally biased region" description="Low complexity" evidence="1">
    <location>
        <begin position="2662"/>
        <end position="2674"/>
    </location>
</feature>
<feature type="compositionally biased region" description="Low complexity" evidence="1">
    <location>
        <begin position="3562"/>
        <end position="3588"/>
    </location>
</feature>
<feature type="region of interest" description="Disordered" evidence="1">
    <location>
        <begin position="1543"/>
        <end position="1562"/>
    </location>
</feature>
<feature type="compositionally biased region" description="Polar residues" evidence="1">
    <location>
        <begin position="70"/>
        <end position="89"/>
    </location>
</feature>
<feature type="compositionally biased region" description="Low complexity" evidence="1">
    <location>
        <begin position="721"/>
        <end position="732"/>
    </location>
</feature>
<feature type="compositionally biased region" description="Basic and acidic residues" evidence="1">
    <location>
        <begin position="2314"/>
        <end position="2327"/>
    </location>
</feature>
<feature type="compositionally biased region" description="Basic and acidic residues" evidence="1">
    <location>
        <begin position="2693"/>
        <end position="2729"/>
    </location>
</feature>
<dbReference type="PROSITE" id="PS00973">
    <property type="entry name" value="USP_2"/>
    <property type="match status" value="1"/>
</dbReference>
<feature type="compositionally biased region" description="Acidic residues" evidence="1">
    <location>
        <begin position="1880"/>
        <end position="1892"/>
    </location>
</feature>
<feature type="region of interest" description="Disordered" evidence="1">
    <location>
        <begin position="1012"/>
        <end position="1106"/>
    </location>
</feature>
<feature type="compositionally biased region" description="Polar residues" evidence="1">
    <location>
        <begin position="1040"/>
        <end position="1055"/>
    </location>
</feature>
<reference evidence="4" key="1">
    <citation type="journal article" date="2015" name="PLoS ONE">
        <title>Comprehensive Evaluation of Toxoplasma gondii VEG and Neospora caninum LIV Genomes with Tachyzoite Stage Transcriptome and Proteome Defines Novel Transcript Features.</title>
        <authorList>
            <person name="Ramaprasad A."/>
            <person name="Mourier T."/>
            <person name="Naeem R."/>
            <person name="Malas T.B."/>
            <person name="Moussa E."/>
            <person name="Panigrahi A."/>
            <person name="Vermont S.J."/>
            <person name="Otto T.D."/>
            <person name="Wastling J."/>
            <person name="Pain A."/>
        </authorList>
    </citation>
    <scope>NUCLEOTIDE SEQUENCE</scope>
    <source>
        <strain evidence="4">Liverpool</strain>
    </source>
</reference>
<proteinExistence type="predicted"/>
<feature type="compositionally biased region" description="Low complexity" evidence="1">
    <location>
        <begin position="2861"/>
        <end position="2872"/>
    </location>
</feature>
<feature type="compositionally biased region" description="Low complexity" evidence="1">
    <location>
        <begin position="3630"/>
        <end position="3646"/>
    </location>
</feature>
<feature type="compositionally biased region" description="Basic and acidic residues" evidence="1">
    <location>
        <begin position="3868"/>
        <end position="3882"/>
    </location>
</feature>
<accession>A0A0F7UDE3</accession>
<feature type="compositionally biased region" description="Low complexity" evidence="1">
    <location>
        <begin position="2752"/>
        <end position="2766"/>
    </location>
</feature>
<feature type="compositionally biased region" description="Basic and acidic residues" evidence="1">
    <location>
        <begin position="3927"/>
        <end position="3936"/>
    </location>
</feature>
<feature type="region of interest" description="Disordered" evidence="1">
    <location>
        <begin position="461"/>
        <end position="551"/>
    </location>
</feature>
<feature type="region of interest" description="Disordered" evidence="1">
    <location>
        <begin position="1715"/>
        <end position="1916"/>
    </location>
</feature>
<feature type="region of interest" description="Disordered" evidence="1">
    <location>
        <begin position="3825"/>
        <end position="3847"/>
    </location>
</feature>
<feature type="compositionally biased region" description="Low complexity" evidence="1">
    <location>
        <begin position="2029"/>
        <end position="2044"/>
    </location>
</feature>
<feature type="compositionally biased region" description="Basic and acidic residues" evidence="1">
    <location>
        <begin position="515"/>
        <end position="536"/>
    </location>
</feature>